<evidence type="ECO:0008006" key="2">
    <source>
        <dbReference type="Google" id="ProtNLM"/>
    </source>
</evidence>
<name>A0A6C0K4V8_9ZZZZ</name>
<accession>A0A6C0K4V8</accession>
<organism evidence="1">
    <name type="scientific">viral metagenome</name>
    <dbReference type="NCBI Taxonomy" id="1070528"/>
    <lineage>
        <taxon>unclassified sequences</taxon>
        <taxon>metagenomes</taxon>
        <taxon>organismal metagenomes</taxon>
    </lineage>
</organism>
<sequence length="452" mass="53234">MSTQHRQQRQRQQQPRFYYEFLMLAHGGVTQPNVWDLWMEKTNKGTTRLHVVSNRRLSPSLHFSEPFCNKYRLTTGIEKPIPIYMNKTSWGSFSIVVETIRSIKIIMDKHPIEEDGMLYILSGYDIPIRDPTQLQTPEFIRHITTIHPTIPDCVYGGDGAAAGQPFVHSQWMGLRFSSLQKLLLPFLRSKIKYKNFLIKLWKECLKIHLQFNIPPDESWWGVVYKFNGLPQPLGGVFSTLVPFQPSTSAISPITWTSFTEDVHYYKSFFETNNGEFYYHKSNLRTLLEMIHFQIIKDCFSTANVNSRALFFRKIAPTVTFPVYFLNYLWGRSLFTNEQWRLEFLTLQNIPQQQRQAKRQEKQKVQKLRNKLSTVLQYMKLLQTSRKDSFLQQQQQQLPYPPRQQQFKQTSNQLLWDDFLTSTNLQEKAVAEWIQNVFKDPLSSQQLSALSHS</sequence>
<dbReference type="EMBL" id="MN740790">
    <property type="protein sequence ID" value="QHU11830.1"/>
    <property type="molecule type" value="Genomic_DNA"/>
</dbReference>
<dbReference type="AlphaFoldDB" id="A0A6C0K4V8"/>
<proteinExistence type="predicted"/>
<reference evidence="1" key="1">
    <citation type="journal article" date="2020" name="Nature">
        <title>Giant virus diversity and host interactions through global metagenomics.</title>
        <authorList>
            <person name="Schulz F."/>
            <person name="Roux S."/>
            <person name="Paez-Espino D."/>
            <person name="Jungbluth S."/>
            <person name="Walsh D.A."/>
            <person name="Denef V.J."/>
            <person name="McMahon K.D."/>
            <person name="Konstantinidis K.T."/>
            <person name="Eloe-Fadrosh E.A."/>
            <person name="Kyrpides N.C."/>
            <person name="Woyke T."/>
        </authorList>
    </citation>
    <scope>NUCLEOTIDE SEQUENCE</scope>
    <source>
        <strain evidence="1">GVMAG-S-1101169-75</strain>
    </source>
</reference>
<evidence type="ECO:0000313" key="1">
    <source>
        <dbReference type="EMBL" id="QHU11830.1"/>
    </source>
</evidence>
<protein>
    <recommendedName>
        <fullName evidence="2">Core-2/I-branching enzyme</fullName>
    </recommendedName>
</protein>